<dbReference type="PROSITE" id="PS50819">
    <property type="entry name" value="INTEIN_ENDONUCLEASE"/>
    <property type="match status" value="1"/>
</dbReference>
<dbReference type="PRINTS" id="PR00379">
    <property type="entry name" value="INTEIN"/>
</dbReference>
<dbReference type="Pfam" id="PF14528">
    <property type="entry name" value="LAGLIDADG_3"/>
    <property type="match status" value="1"/>
</dbReference>
<dbReference type="RefSeq" id="WP_185039823.1">
    <property type="nucleotide sequence ID" value="NZ_BAABFG010000005.1"/>
</dbReference>
<dbReference type="InterPro" id="IPR006142">
    <property type="entry name" value="INTEIN"/>
</dbReference>
<dbReference type="GO" id="GO:0016539">
    <property type="term" value="P:intein-mediated protein splicing"/>
    <property type="evidence" value="ECO:0007669"/>
    <property type="project" value="InterPro"/>
</dbReference>
<dbReference type="Gene3D" id="3.10.28.10">
    <property type="entry name" value="Homing endonucleases"/>
    <property type="match status" value="1"/>
</dbReference>
<sequence>MEGVAEGAKVWLAGGTTAPIEEVARSDLAVLSYDRPWDIRPVRYGPHQPVRDRRVGTVVPTVLSACRDLGPRSVVAVRFASGRTMETTAGHRWVRQRRSGLQVWEWVSTPELKPGDRVPIPLTVGFPGTDGDADDGYFVGAMLGDGGMTSVTPEFHGDPHDGAVAFLREYADRHGCGVREYPNGKIVRVRFPYQRWKRNPLTEVLRRYGVWGLRCESKALPDVPFSQAFWVGVLAGLVDTDGSVRRRVNAKGTVHGSIEYASVSSRLAWQASDALLRLGVTSIVREKAARHQPQSSIRSRLPIFVVEVNRATALARLASRLDLRIEYKAARLAQLAADLGHVRPASSQLHGYDEAVALDRVVSVSQVGDRRSYGMVAEPSRLIVVNGIVTGC</sequence>
<reference evidence="2 3" key="1">
    <citation type="submission" date="2020-08" db="EMBL/GenBank/DDBJ databases">
        <title>Sequencing the genomes of 1000 actinobacteria strains.</title>
        <authorList>
            <person name="Klenk H.-P."/>
        </authorList>
    </citation>
    <scope>NUCLEOTIDE SEQUENCE [LARGE SCALE GENOMIC DNA]</scope>
    <source>
        <strain evidence="2 3">DSM 45809</strain>
    </source>
</reference>
<feature type="domain" description="DOD-type homing endonuclease" evidence="1">
    <location>
        <begin position="138"/>
        <end position="280"/>
    </location>
</feature>
<dbReference type="SUPFAM" id="SSF55608">
    <property type="entry name" value="Homing endonucleases"/>
    <property type="match status" value="1"/>
</dbReference>
<dbReference type="GO" id="GO:0004519">
    <property type="term" value="F:endonuclease activity"/>
    <property type="evidence" value="ECO:0007669"/>
    <property type="project" value="InterPro"/>
</dbReference>
<proteinExistence type="predicted"/>
<protein>
    <recommendedName>
        <fullName evidence="1">DOD-type homing endonuclease domain-containing protein</fullName>
    </recommendedName>
</protein>
<dbReference type="AlphaFoldDB" id="A0A7W7GVU7"/>
<keyword evidence="3" id="KW-1185">Reference proteome</keyword>
<organism evidence="2 3">
    <name type="scientific">Actinoplanes octamycinicus</name>
    <dbReference type="NCBI Taxonomy" id="135948"/>
    <lineage>
        <taxon>Bacteria</taxon>
        <taxon>Bacillati</taxon>
        <taxon>Actinomycetota</taxon>
        <taxon>Actinomycetes</taxon>
        <taxon>Micromonosporales</taxon>
        <taxon>Micromonosporaceae</taxon>
        <taxon>Actinoplanes</taxon>
    </lineage>
</organism>
<dbReference type="InterPro" id="IPR004042">
    <property type="entry name" value="Intein_endonuc_central"/>
</dbReference>
<comment type="caution">
    <text evidence="2">The sequence shown here is derived from an EMBL/GenBank/DDBJ whole genome shotgun (WGS) entry which is preliminary data.</text>
</comment>
<dbReference type="EMBL" id="JACHNB010000001">
    <property type="protein sequence ID" value="MBB4739256.1"/>
    <property type="molecule type" value="Genomic_DNA"/>
</dbReference>
<dbReference type="InterPro" id="IPR027434">
    <property type="entry name" value="Homing_endonucl"/>
</dbReference>
<accession>A0A7W7GVU7</accession>
<dbReference type="InterPro" id="IPR004860">
    <property type="entry name" value="LAGLIDADG_dom"/>
</dbReference>
<name>A0A7W7GVU7_9ACTN</name>
<gene>
    <name evidence="2" type="ORF">BJY16_002715</name>
</gene>
<dbReference type="InterPro" id="IPR036844">
    <property type="entry name" value="Hint_dom_sf"/>
</dbReference>
<dbReference type="Proteomes" id="UP000546162">
    <property type="component" value="Unassembled WGS sequence"/>
</dbReference>
<dbReference type="SUPFAM" id="SSF51294">
    <property type="entry name" value="Hedgehog/intein (Hint) domain"/>
    <property type="match status" value="1"/>
</dbReference>
<evidence type="ECO:0000313" key="2">
    <source>
        <dbReference type="EMBL" id="MBB4739256.1"/>
    </source>
</evidence>
<evidence type="ECO:0000259" key="1">
    <source>
        <dbReference type="PROSITE" id="PS50819"/>
    </source>
</evidence>
<dbReference type="Gene3D" id="2.170.16.10">
    <property type="entry name" value="Hedgehog/Intein (Hint) domain"/>
    <property type="match status" value="1"/>
</dbReference>
<evidence type="ECO:0000313" key="3">
    <source>
        <dbReference type="Proteomes" id="UP000546162"/>
    </source>
</evidence>